<accession>A0A4Y7TEU7</accession>
<dbReference type="InterPro" id="IPR001025">
    <property type="entry name" value="BAH_dom"/>
</dbReference>
<evidence type="ECO:0000313" key="4">
    <source>
        <dbReference type="Proteomes" id="UP000298030"/>
    </source>
</evidence>
<feature type="domain" description="BAH" evidence="2">
    <location>
        <begin position="44"/>
        <end position="177"/>
    </location>
</feature>
<dbReference type="GO" id="GO:0003682">
    <property type="term" value="F:chromatin binding"/>
    <property type="evidence" value="ECO:0007669"/>
    <property type="project" value="InterPro"/>
</dbReference>
<evidence type="ECO:0000256" key="1">
    <source>
        <dbReference type="SAM" id="MobiDB-lite"/>
    </source>
</evidence>
<protein>
    <recommendedName>
        <fullName evidence="2">BAH domain-containing protein</fullName>
    </recommendedName>
</protein>
<comment type="caution">
    <text evidence="3">The sequence shown here is derived from an EMBL/GenBank/DDBJ whole genome shotgun (WGS) entry which is preliminary data.</text>
</comment>
<feature type="region of interest" description="Disordered" evidence="1">
    <location>
        <begin position="261"/>
        <end position="289"/>
    </location>
</feature>
<dbReference type="InterPro" id="IPR011011">
    <property type="entry name" value="Znf_FYVE_PHD"/>
</dbReference>
<feature type="region of interest" description="Disordered" evidence="1">
    <location>
        <begin position="225"/>
        <end position="244"/>
    </location>
</feature>
<proteinExistence type="predicted"/>
<dbReference type="AlphaFoldDB" id="A0A4Y7TEU7"/>
<gene>
    <name evidence="3" type="ORF">FA13DRAFT_1731193</name>
</gene>
<dbReference type="Proteomes" id="UP000298030">
    <property type="component" value="Unassembled WGS sequence"/>
</dbReference>
<dbReference type="SUPFAM" id="SSF57903">
    <property type="entry name" value="FYVE/PHD zinc finger"/>
    <property type="match status" value="1"/>
</dbReference>
<name>A0A4Y7TEU7_COPMI</name>
<dbReference type="OrthoDB" id="10259622at2759"/>
<dbReference type="EMBL" id="QPFP01000014">
    <property type="protein sequence ID" value="TEB32696.1"/>
    <property type="molecule type" value="Genomic_DNA"/>
</dbReference>
<sequence length="423" mass="47122">MPKRGTKKGKTAEDPEYRPLTDAEWNRMLKYGAFRVSDDVKNEYRFSRGDTVTILPHGIAPGTDMVQSDYWVAEILEIRGITYKGPEISTDVWANVRWWYSAKDVTGVIQSFDPTKCSPYERMHSDHTDRVSSQAFNEVVKMKKLCDDDLEQPYISPNEFYSRYDLNRRGKRLEPTPAGSSCTCGAPYAYHDSDTVMHFCPRPSCRRWYHQTCLLDAGSLFDVPAPKVQKSSGKSKRGRPSKAATVSPLLLLTSPDTSATLRLPSARTPCPAKRRRMSTRGSASVSPQKGKVIVTPEDLLEDSDREEGGSAGALDRLPSKLVLLASQPIVRGTLFTTGGVSGNVRPVVRARRLVHEILELRSDEEDNMSAEYNNDSAGVEAPDDWEERVMGLQPEVQLNECVVKIQGQRSIPVFACPECGSAI</sequence>
<dbReference type="PANTHER" id="PTHR46364">
    <property type="entry name" value="OS08G0421900 PROTEIN"/>
    <property type="match status" value="1"/>
</dbReference>
<evidence type="ECO:0000259" key="2">
    <source>
        <dbReference type="PROSITE" id="PS51038"/>
    </source>
</evidence>
<organism evidence="3 4">
    <name type="scientific">Coprinellus micaceus</name>
    <name type="common">Glistening ink-cap mushroom</name>
    <name type="synonym">Coprinus micaceus</name>
    <dbReference type="NCBI Taxonomy" id="71717"/>
    <lineage>
        <taxon>Eukaryota</taxon>
        <taxon>Fungi</taxon>
        <taxon>Dikarya</taxon>
        <taxon>Basidiomycota</taxon>
        <taxon>Agaricomycotina</taxon>
        <taxon>Agaricomycetes</taxon>
        <taxon>Agaricomycetidae</taxon>
        <taxon>Agaricales</taxon>
        <taxon>Agaricineae</taxon>
        <taxon>Psathyrellaceae</taxon>
        <taxon>Coprinellus</taxon>
    </lineage>
</organism>
<evidence type="ECO:0000313" key="3">
    <source>
        <dbReference type="EMBL" id="TEB32696.1"/>
    </source>
</evidence>
<keyword evidence="4" id="KW-1185">Reference proteome</keyword>
<reference evidence="3 4" key="1">
    <citation type="journal article" date="2019" name="Nat. Ecol. Evol.">
        <title>Megaphylogeny resolves global patterns of mushroom evolution.</title>
        <authorList>
            <person name="Varga T."/>
            <person name="Krizsan K."/>
            <person name="Foldi C."/>
            <person name="Dima B."/>
            <person name="Sanchez-Garcia M."/>
            <person name="Sanchez-Ramirez S."/>
            <person name="Szollosi G.J."/>
            <person name="Szarkandi J.G."/>
            <person name="Papp V."/>
            <person name="Albert L."/>
            <person name="Andreopoulos W."/>
            <person name="Angelini C."/>
            <person name="Antonin V."/>
            <person name="Barry K.W."/>
            <person name="Bougher N.L."/>
            <person name="Buchanan P."/>
            <person name="Buyck B."/>
            <person name="Bense V."/>
            <person name="Catcheside P."/>
            <person name="Chovatia M."/>
            <person name="Cooper J."/>
            <person name="Damon W."/>
            <person name="Desjardin D."/>
            <person name="Finy P."/>
            <person name="Geml J."/>
            <person name="Haridas S."/>
            <person name="Hughes K."/>
            <person name="Justo A."/>
            <person name="Karasinski D."/>
            <person name="Kautmanova I."/>
            <person name="Kiss B."/>
            <person name="Kocsube S."/>
            <person name="Kotiranta H."/>
            <person name="LaButti K.M."/>
            <person name="Lechner B.E."/>
            <person name="Liimatainen K."/>
            <person name="Lipzen A."/>
            <person name="Lukacs Z."/>
            <person name="Mihaltcheva S."/>
            <person name="Morgado L.N."/>
            <person name="Niskanen T."/>
            <person name="Noordeloos M.E."/>
            <person name="Ohm R.A."/>
            <person name="Ortiz-Santana B."/>
            <person name="Ovrebo C."/>
            <person name="Racz N."/>
            <person name="Riley R."/>
            <person name="Savchenko A."/>
            <person name="Shiryaev A."/>
            <person name="Soop K."/>
            <person name="Spirin V."/>
            <person name="Szebenyi C."/>
            <person name="Tomsovsky M."/>
            <person name="Tulloss R.E."/>
            <person name="Uehling J."/>
            <person name="Grigoriev I.V."/>
            <person name="Vagvolgyi C."/>
            <person name="Papp T."/>
            <person name="Martin F.M."/>
            <person name="Miettinen O."/>
            <person name="Hibbett D.S."/>
            <person name="Nagy L.G."/>
        </authorList>
    </citation>
    <scope>NUCLEOTIDE SEQUENCE [LARGE SCALE GENOMIC DNA]</scope>
    <source>
        <strain evidence="3 4">FP101781</strain>
    </source>
</reference>
<dbReference type="PROSITE" id="PS51038">
    <property type="entry name" value="BAH"/>
    <property type="match status" value="1"/>
</dbReference>